<feature type="domain" description="Prepilin peptidase A24 N-terminal" evidence="12">
    <location>
        <begin position="13"/>
        <end position="88"/>
    </location>
</feature>
<dbReference type="GO" id="GO:0008168">
    <property type="term" value="F:methyltransferase activity"/>
    <property type="evidence" value="ECO:0007669"/>
    <property type="project" value="UniProtKB-KW"/>
</dbReference>
<dbReference type="InterPro" id="IPR050882">
    <property type="entry name" value="Prepilin_peptidase/N-MTase"/>
</dbReference>
<feature type="transmembrane region" description="Helical" evidence="10">
    <location>
        <begin position="6"/>
        <end position="28"/>
    </location>
</feature>
<keyword evidence="9" id="KW-0808">Transferase</keyword>
<feature type="transmembrane region" description="Helical" evidence="10">
    <location>
        <begin position="235"/>
        <end position="252"/>
    </location>
</feature>
<dbReference type="InterPro" id="IPR014032">
    <property type="entry name" value="Peptidase_A24A_bac"/>
</dbReference>
<evidence type="ECO:0000313" key="14">
    <source>
        <dbReference type="Proteomes" id="UP000031166"/>
    </source>
</evidence>
<name>A0A0B4C5Q5_9CAUL</name>
<dbReference type="Pfam" id="PF01478">
    <property type="entry name" value="Peptidase_A24"/>
    <property type="match status" value="1"/>
</dbReference>
<dbReference type="RefSeq" id="WP_039247251.1">
    <property type="nucleotide sequence ID" value="NZ_JWSY01000023.1"/>
</dbReference>
<organism evidence="13 14">
    <name type="scientific">Brevundimonas nasdae</name>
    <dbReference type="NCBI Taxonomy" id="172043"/>
    <lineage>
        <taxon>Bacteria</taxon>
        <taxon>Pseudomonadati</taxon>
        <taxon>Pseudomonadota</taxon>
        <taxon>Alphaproteobacteria</taxon>
        <taxon>Caulobacterales</taxon>
        <taxon>Caulobacteraceae</taxon>
        <taxon>Brevundimonas</taxon>
    </lineage>
</organism>
<evidence type="ECO:0000256" key="3">
    <source>
        <dbReference type="ARBA" id="ARBA00022475"/>
    </source>
</evidence>
<dbReference type="PANTHER" id="PTHR30487:SF0">
    <property type="entry name" value="PREPILIN LEADER PEPTIDASE_N-METHYLTRANSFERASE-RELATED"/>
    <property type="match status" value="1"/>
</dbReference>
<evidence type="ECO:0000259" key="11">
    <source>
        <dbReference type="Pfam" id="PF01478"/>
    </source>
</evidence>
<comment type="subcellular location">
    <subcellularLocation>
        <location evidence="1">Cell inner membrane</location>
        <topology evidence="1">Multi-pass membrane protein</topology>
    </subcellularLocation>
    <subcellularLocation>
        <location evidence="9">Cell membrane</location>
        <topology evidence="9">Multi-pass membrane protein</topology>
    </subcellularLocation>
</comment>
<dbReference type="STRING" id="172043.RM53_12420"/>
<dbReference type="EMBL" id="JWSY01000023">
    <property type="protein sequence ID" value="KIC56364.1"/>
    <property type="molecule type" value="Genomic_DNA"/>
</dbReference>
<dbReference type="GO" id="GO:0032259">
    <property type="term" value="P:methylation"/>
    <property type="evidence" value="ECO:0007669"/>
    <property type="project" value="UniProtKB-KW"/>
</dbReference>
<evidence type="ECO:0000256" key="2">
    <source>
        <dbReference type="ARBA" id="ARBA00005801"/>
    </source>
</evidence>
<feature type="transmembrane region" description="Helical" evidence="10">
    <location>
        <begin position="132"/>
        <end position="150"/>
    </location>
</feature>
<dbReference type="PRINTS" id="PR00864">
    <property type="entry name" value="PREPILNPTASE"/>
</dbReference>
<comment type="similarity">
    <text evidence="2 8">Belongs to the peptidase A24 family.</text>
</comment>
<feature type="domain" description="Prepilin type IV endopeptidase peptidase" evidence="11">
    <location>
        <begin position="110"/>
        <end position="216"/>
    </location>
</feature>
<evidence type="ECO:0000256" key="8">
    <source>
        <dbReference type="RuleBase" id="RU003793"/>
    </source>
</evidence>
<feature type="transmembrane region" description="Helical" evidence="10">
    <location>
        <begin position="205"/>
        <end position="223"/>
    </location>
</feature>
<reference evidence="13 14" key="1">
    <citation type="submission" date="2014-12" db="EMBL/GenBank/DDBJ databases">
        <title>Genome sequencing of Brevundimonas nasdae TPW30.</title>
        <authorList>
            <person name="Tan P.W."/>
            <person name="Chan K.-G."/>
        </authorList>
    </citation>
    <scope>NUCLEOTIDE SEQUENCE [LARGE SCALE GENOMIC DNA]</scope>
    <source>
        <strain evidence="13 14">TPW30</strain>
    </source>
</reference>
<feature type="transmembrane region" description="Helical" evidence="10">
    <location>
        <begin position="102"/>
        <end position="120"/>
    </location>
</feature>
<dbReference type="PANTHER" id="PTHR30487">
    <property type="entry name" value="TYPE 4 PREPILIN-LIKE PROTEINS LEADER PEPTIDE-PROCESSING ENZYME"/>
    <property type="match status" value="1"/>
</dbReference>
<evidence type="ECO:0000256" key="10">
    <source>
        <dbReference type="SAM" id="Phobius"/>
    </source>
</evidence>
<protein>
    <recommendedName>
        <fullName evidence="9">Prepilin leader peptidase/N-methyltransferase</fullName>
        <ecNumber evidence="9">2.1.1.-</ecNumber>
        <ecNumber evidence="9">3.4.23.43</ecNumber>
    </recommendedName>
</protein>
<evidence type="ECO:0000256" key="9">
    <source>
        <dbReference type="RuleBase" id="RU003794"/>
    </source>
</evidence>
<sequence length="254" mass="26993">MNPVLAAAVMGGLGLIVGSFIAAVSVRLPRDEDIVVARSRCRGCDQTLRLWELVPVFSWLGLRGRCARCHTRISPRYPLIELASAGVGIWAGVWGATGAASAFMIAATAVLGWQLLLIAIVDGEHFWLPDSLTLPLISTGVTVALILDWGLGLSNLIGAAVGFCGLWLVGWLYQLVRRRQGLGGGDPFLFAGAGAWVGWMGLPSVLLWACAVGLSLVFGILVVRRSVSGSEKLPFGVFLAVGIWLTWLYGPLGL</sequence>
<evidence type="ECO:0000256" key="7">
    <source>
        <dbReference type="ARBA" id="ARBA00023136"/>
    </source>
</evidence>
<keyword evidence="9" id="KW-0511">Multifunctional enzyme</keyword>
<evidence type="ECO:0000256" key="1">
    <source>
        <dbReference type="ARBA" id="ARBA00004429"/>
    </source>
</evidence>
<evidence type="ECO:0000256" key="5">
    <source>
        <dbReference type="ARBA" id="ARBA00022692"/>
    </source>
</evidence>
<dbReference type="InterPro" id="IPR010627">
    <property type="entry name" value="Prepilin_pept_A24_N"/>
</dbReference>
<keyword evidence="9" id="KW-0378">Hydrolase</keyword>
<dbReference type="AlphaFoldDB" id="A0A0B4C5Q5"/>
<gene>
    <name evidence="13" type="ORF">RM53_12420</name>
</gene>
<dbReference type="Gene3D" id="1.20.120.1220">
    <property type="match status" value="1"/>
</dbReference>
<comment type="function">
    <text evidence="9">Plays an essential role in type IV pili and type II pseudopili formation by proteolytically removing the leader sequence from substrate proteins and subsequently monomethylating the alpha-amino group of the newly exposed N-terminal phenylalanine.</text>
</comment>
<keyword evidence="6 10" id="KW-1133">Transmembrane helix</keyword>
<dbReference type="InterPro" id="IPR000045">
    <property type="entry name" value="Prepilin_IV_endopep_pep"/>
</dbReference>
<proteinExistence type="inferred from homology"/>
<dbReference type="Pfam" id="PF06750">
    <property type="entry name" value="A24_N_bact"/>
    <property type="match status" value="1"/>
</dbReference>
<keyword evidence="9" id="KW-0489">Methyltransferase</keyword>
<keyword evidence="3" id="KW-1003">Cell membrane</keyword>
<keyword evidence="7 10" id="KW-0472">Membrane</keyword>
<evidence type="ECO:0000313" key="13">
    <source>
        <dbReference type="EMBL" id="KIC56364.1"/>
    </source>
</evidence>
<evidence type="ECO:0000259" key="12">
    <source>
        <dbReference type="Pfam" id="PF06750"/>
    </source>
</evidence>
<comment type="caution">
    <text evidence="13">The sequence shown here is derived from an EMBL/GenBank/DDBJ whole genome shotgun (WGS) entry which is preliminary data.</text>
</comment>
<dbReference type="GO" id="GO:0006465">
    <property type="term" value="P:signal peptide processing"/>
    <property type="evidence" value="ECO:0007669"/>
    <property type="project" value="TreeGrafter"/>
</dbReference>
<evidence type="ECO:0000256" key="6">
    <source>
        <dbReference type="ARBA" id="ARBA00022989"/>
    </source>
</evidence>
<dbReference type="EC" id="3.4.23.43" evidence="9"/>
<dbReference type="EC" id="2.1.1.-" evidence="9"/>
<dbReference type="GO" id="GO:0005886">
    <property type="term" value="C:plasma membrane"/>
    <property type="evidence" value="ECO:0007669"/>
    <property type="project" value="UniProtKB-SubCell"/>
</dbReference>
<keyword evidence="5 9" id="KW-0812">Transmembrane</keyword>
<accession>A0A0B4C5Q5</accession>
<keyword evidence="4" id="KW-0997">Cell inner membrane</keyword>
<comment type="catalytic activity">
    <reaction evidence="9">
        <text>Typically cleaves a -Gly-|-Phe- bond to release an N-terminal, basic peptide of 5-8 residues from type IV prepilin, and then N-methylates the new N-terminal amino group, the methyl donor being S-adenosyl-L-methionine.</text>
        <dbReference type="EC" id="3.4.23.43"/>
    </reaction>
</comment>
<evidence type="ECO:0000256" key="4">
    <source>
        <dbReference type="ARBA" id="ARBA00022519"/>
    </source>
</evidence>
<feature type="transmembrane region" description="Helical" evidence="10">
    <location>
        <begin position="156"/>
        <end position="175"/>
    </location>
</feature>
<dbReference type="GO" id="GO:0004190">
    <property type="term" value="F:aspartic-type endopeptidase activity"/>
    <property type="evidence" value="ECO:0007669"/>
    <property type="project" value="UniProtKB-EC"/>
</dbReference>
<dbReference type="Proteomes" id="UP000031166">
    <property type="component" value="Unassembled WGS sequence"/>
</dbReference>
<keyword evidence="9" id="KW-0645">Protease</keyword>